<dbReference type="EMBL" id="JBHTIS010004347">
    <property type="protein sequence ID" value="MFD1052351.1"/>
    <property type="molecule type" value="Genomic_DNA"/>
</dbReference>
<gene>
    <name evidence="1" type="ORF">ACFQ1S_45615</name>
</gene>
<name>A0ABW3MNZ1_9PSEU</name>
<proteinExistence type="predicted"/>
<keyword evidence="2" id="KW-1185">Reference proteome</keyword>
<evidence type="ECO:0000313" key="2">
    <source>
        <dbReference type="Proteomes" id="UP001597045"/>
    </source>
</evidence>
<protein>
    <submittedName>
        <fullName evidence="1">Polysulfide reductase</fullName>
    </submittedName>
</protein>
<feature type="non-terminal residue" evidence="1">
    <location>
        <position position="1"/>
    </location>
</feature>
<evidence type="ECO:0000313" key="1">
    <source>
        <dbReference type="EMBL" id="MFD1052351.1"/>
    </source>
</evidence>
<organism evidence="1 2">
    <name type="scientific">Kibdelosporangium lantanae</name>
    <dbReference type="NCBI Taxonomy" id="1497396"/>
    <lineage>
        <taxon>Bacteria</taxon>
        <taxon>Bacillati</taxon>
        <taxon>Actinomycetota</taxon>
        <taxon>Actinomycetes</taxon>
        <taxon>Pseudonocardiales</taxon>
        <taxon>Pseudonocardiaceae</taxon>
        <taxon>Kibdelosporangium</taxon>
    </lineage>
</organism>
<sequence length="34" mass="3902">ALQRFGVFEAGVASTKDPAYVVVPQRERVRRSRR</sequence>
<accession>A0ABW3MNZ1</accession>
<dbReference type="Proteomes" id="UP001597045">
    <property type="component" value="Unassembled WGS sequence"/>
</dbReference>
<comment type="caution">
    <text evidence="1">The sequence shown here is derived from an EMBL/GenBank/DDBJ whole genome shotgun (WGS) entry which is preliminary data.</text>
</comment>
<reference evidence="2" key="1">
    <citation type="journal article" date="2019" name="Int. J. Syst. Evol. Microbiol.">
        <title>The Global Catalogue of Microorganisms (GCM) 10K type strain sequencing project: providing services to taxonomists for standard genome sequencing and annotation.</title>
        <authorList>
            <consortium name="The Broad Institute Genomics Platform"/>
            <consortium name="The Broad Institute Genome Sequencing Center for Infectious Disease"/>
            <person name="Wu L."/>
            <person name="Ma J."/>
        </authorList>
    </citation>
    <scope>NUCLEOTIDE SEQUENCE [LARGE SCALE GENOMIC DNA]</scope>
    <source>
        <strain evidence="2">JCM 31486</strain>
    </source>
</reference>